<comment type="caution">
    <text evidence="1">The sequence shown here is derived from an EMBL/GenBank/DDBJ whole genome shotgun (WGS) entry which is preliminary data.</text>
</comment>
<proteinExistence type="predicted"/>
<gene>
    <name evidence="1" type="ORF">E3U43_019196</name>
</gene>
<keyword evidence="2" id="KW-1185">Reference proteome</keyword>
<evidence type="ECO:0000313" key="1">
    <source>
        <dbReference type="EMBL" id="TMS11805.1"/>
    </source>
</evidence>
<dbReference type="Proteomes" id="UP000793456">
    <property type="component" value="Chromosome XIII"/>
</dbReference>
<name>A0ACD3QXC8_LARCR</name>
<dbReference type="EMBL" id="CM011686">
    <property type="protein sequence ID" value="TMS11805.1"/>
    <property type="molecule type" value="Genomic_DNA"/>
</dbReference>
<evidence type="ECO:0000313" key="2">
    <source>
        <dbReference type="Proteomes" id="UP000793456"/>
    </source>
</evidence>
<sequence>MGLTSRWKKCHPGKLESFLPRSAQRSFMNWNKGIPYSVKGQGGRERGSKTDGAQLVDNVKHSSLENVVHTQGPLDGSLYARVRKKDSLEGVVTINGLPVHENPLTNAENPLQQTNHPLQTTDQTLPVTGHASLPAVDHTLSVSSDSGNSTASIKTDRTDEHSQSVQSAANHNNPTATNPPLSPQEKRELDQLLSGLEAPALQRQAYLSTSTSPGGGVRHLVPAQVHVNGGHTRLVGAPSTEERETDILDDELPNSQEGNSVDSLGTLSSLEGQATPGDLYYRSQTPISRQNDGPYLERGVLGEKLSEMPVHGVRTPTAMQERSVDSASPQGGYNNYQNGGGMYRSQSFGNPPAGSPETNPKLMPRAPERSTSSREAVQRGLNNWHQHSLPDDPFGPPLQSTHSLPHFPASQRDIEQSIEALNMLMLDLDPINSHMSKSHSAPPGENNLSSSQAPFSQTLARPSYQADSAIHGYNNSGSVNSSFNQPMRSTGRVSTMPNQSPVMESPAYSPQRSHAGYQHQNTTPTHTPEPYLHTRQAAHHYPNDPSANFNQQVPVKPANSYQGGVVSHSPDLQGSSPYPGYSASSSPLPTLTPQPKDTSSTSLPREQDAEEETLNLEGLVAHRIAGVRSRGMTPEVTQETGRRRTTSEGQYQSSHDNMSTDSPDFAHNLALNPGGRPREGPMHSYREAFEDDEAEGFANSPTFGGGGENSPQTPSFPVSPQTPYFNMSRSPPGLAKTPLSALGLKPHQQGGSDSDSNDGDQDNRNFGDSRGQTFNAPLSSSSPVHGADGRRIASSDVAPISPNPSYPNRPASPEGSQVNIMGVHTVPWQPQHPPPHSGHQHASEPGPPETPRSSKPLTGKTPTSSCPFEPPDRPKPQNGRRAAEPDDGAPHGAGRPQHARRAEGRFPSGECEPTALDARLPRLPAAAGEEAHVQRRRGEDRQQEPDAGQRWQHAKPVGHAHAPGRLEVHIRRLPRH</sequence>
<accession>A0ACD3QXC8</accession>
<organism evidence="1 2">
    <name type="scientific">Larimichthys crocea</name>
    <name type="common">Large yellow croaker</name>
    <name type="synonym">Pseudosciaena crocea</name>
    <dbReference type="NCBI Taxonomy" id="215358"/>
    <lineage>
        <taxon>Eukaryota</taxon>
        <taxon>Metazoa</taxon>
        <taxon>Chordata</taxon>
        <taxon>Craniata</taxon>
        <taxon>Vertebrata</taxon>
        <taxon>Euteleostomi</taxon>
        <taxon>Actinopterygii</taxon>
        <taxon>Neopterygii</taxon>
        <taxon>Teleostei</taxon>
        <taxon>Neoteleostei</taxon>
        <taxon>Acanthomorphata</taxon>
        <taxon>Eupercaria</taxon>
        <taxon>Sciaenidae</taxon>
        <taxon>Larimichthys</taxon>
    </lineage>
</organism>
<protein>
    <submittedName>
        <fullName evidence="1">Uncharacterized protein</fullName>
    </submittedName>
</protein>
<reference evidence="1" key="1">
    <citation type="submission" date="2018-11" db="EMBL/GenBank/DDBJ databases">
        <title>The sequence and de novo assembly of Larimichthys crocea genome using PacBio and Hi-C technologies.</title>
        <authorList>
            <person name="Xu P."/>
            <person name="Chen B."/>
            <person name="Zhou Z."/>
            <person name="Ke Q."/>
            <person name="Wu Y."/>
            <person name="Bai H."/>
            <person name="Pu F."/>
        </authorList>
    </citation>
    <scope>NUCLEOTIDE SEQUENCE</scope>
    <source>
        <tissue evidence="1">Muscle</tissue>
    </source>
</reference>